<keyword evidence="2 4" id="KW-0808">Transferase</keyword>
<dbReference type="EC" id="2.1.1.163" evidence="4"/>
<comment type="function">
    <text evidence="4">Methyltransferase required for the conversion of demethylmenaquinol (DMKH2) to menaquinol (MKH2).</text>
</comment>
<evidence type="ECO:0000256" key="3">
    <source>
        <dbReference type="ARBA" id="ARBA00022691"/>
    </source>
</evidence>
<dbReference type="Pfam" id="PF01209">
    <property type="entry name" value="Ubie_methyltran"/>
    <property type="match status" value="1"/>
</dbReference>
<dbReference type="NCBIfam" id="TIGR01934">
    <property type="entry name" value="MenG_MenH_UbiE"/>
    <property type="match status" value="1"/>
</dbReference>
<evidence type="ECO:0000313" key="6">
    <source>
        <dbReference type="Proteomes" id="UP000533598"/>
    </source>
</evidence>
<evidence type="ECO:0000313" key="5">
    <source>
        <dbReference type="EMBL" id="MBB4677465.1"/>
    </source>
</evidence>
<keyword evidence="3 4" id="KW-0949">S-adenosyl-L-methionine</keyword>
<name>A0A7W7FTX2_9PSEU</name>
<protein>
    <recommendedName>
        <fullName evidence="4">Demethylmenaquinone methyltransferase</fullName>
        <ecNumber evidence="4">2.1.1.163</ecNumber>
    </recommendedName>
</protein>
<keyword evidence="6" id="KW-1185">Reference proteome</keyword>
<sequence>MATGMLGAMVRANLDKQTSQVSAMFDQVADGYDRTRARLWWGRMDAWGREMAAAAGAGPGKRVLDVAAGTGTSTAALAATGARAVASDFSLGMLGVAGRRHPGMPRIAADALALPFARGAFDAVTISFGLRNIADPTAALREMRAVTRPGGRLVVCEFSIPPKPLNGALFTAYLRHVIPLIARRVSTNPEAYQYLAESIQAWHTPPRLGEQLTAAGWTRVAWRPLSGGVVHLHVGTAPAAE</sequence>
<reference evidence="5 6" key="1">
    <citation type="submission" date="2020-08" db="EMBL/GenBank/DDBJ databases">
        <title>Sequencing the genomes of 1000 actinobacteria strains.</title>
        <authorList>
            <person name="Klenk H.-P."/>
        </authorList>
    </citation>
    <scope>NUCLEOTIDE SEQUENCE [LARGE SCALE GENOMIC DNA]</scope>
    <source>
        <strain evidence="5 6">DSM 44230</strain>
    </source>
</reference>
<dbReference type="PROSITE" id="PS51608">
    <property type="entry name" value="SAM_MT_UBIE"/>
    <property type="match status" value="1"/>
</dbReference>
<organism evidence="5 6">
    <name type="scientific">Crossiella cryophila</name>
    <dbReference type="NCBI Taxonomy" id="43355"/>
    <lineage>
        <taxon>Bacteria</taxon>
        <taxon>Bacillati</taxon>
        <taxon>Actinomycetota</taxon>
        <taxon>Actinomycetes</taxon>
        <taxon>Pseudonocardiales</taxon>
        <taxon>Pseudonocardiaceae</taxon>
        <taxon>Crossiella</taxon>
    </lineage>
</organism>
<comment type="caution">
    <text evidence="5">The sequence shown here is derived from an EMBL/GenBank/DDBJ whole genome shotgun (WGS) entry which is preliminary data.</text>
</comment>
<dbReference type="EMBL" id="JACHMH010000001">
    <property type="protein sequence ID" value="MBB4677465.1"/>
    <property type="molecule type" value="Genomic_DNA"/>
</dbReference>
<dbReference type="PANTHER" id="PTHR43591">
    <property type="entry name" value="METHYLTRANSFERASE"/>
    <property type="match status" value="1"/>
</dbReference>
<evidence type="ECO:0000256" key="4">
    <source>
        <dbReference type="HAMAP-Rule" id="MF_01813"/>
    </source>
</evidence>
<dbReference type="InterPro" id="IPR029063">
    <property type="entry name" value="SAM-dependent_MTases_sf"/>
</dbReference>
<feature type="binding site" evidence="4">
    <location>
        <position position="127"/>
    </location>
    <ligand>
        <name>S-adenosyl-L-methionine</name>
        <dbReference type="ChEBI" id="CHEBI:59789"/>
    </ligand>
</feature>
<comment type="similarity">
    <text evidence="4">Belongs to the class I-like SAM-binding methyltransferase superfamily. MenG/UbiE family.</text>
</comment>
<dbReference type="GO" id="GO:0009234">
    <property type="term" value="P:menaquinone biosynthetic process"/>
    <property type="evidence" value="ECO:0007669"/>
    <property type="project" value="UniProtKB-UniRule"/>
</dbReference>
<keyword evidence="1 4" id="KW-0489">Methyltransferase</keyword>
<proteinExistence type="inferred from homology"/>
<dbReference type="GO" id="GO:0043770">
    <property type="term" value="F:demethylmenaquinone methyltransferase activity"/>
    <property type="evidence" value="ECO:0007669"/>
    <property type="project" value="UniProtKB-UniRule"/>
</dbReference>
<gene>
    <name evidence="4" type="primary">menG</name>
    <name evidence="5" type="ORF">HNR67_003583</name>
</gene>
<comment type="catalytic activity">
    <reaction evidence="4">
        <text>a 2-demethylmenaquinol + S-adenosyl-L-methionine = a menaquinol + S-adenosyl-L-homocysteine + H(+)</text>
        <dbReference type="Rhea" id="RHEA:42640"/>
        <dbReference type="Rhea" id="RHEA-COMP:9539"/>
        <dbReference type="Rhea" id="RHEA-COMP:9563"/>
        <dbReference type="ChEBI" id="CHEBI:15378"/>
        <dbReference type="ChEBI" id="CHEBI:18151"/>
        <dbReference type="ChEBI" id="CHEBI:55437"/>
        <dbReference type="ChEBI" id="CHEBI:57856"/>
        <dbReference type="ChEBI" id="CHEBI:59789"/>
        <dbReference type="EC" id="2.1.1.163"/>
    </reaction>
</comment>
<feature type="binding site" evidence="4">
    <location>
        <position position="88"/>
    </location>
    <ligand>
        <name>S-adenosyl-L-methionine</name>
        <dbReference type="ChEBI" id="CHEBI:59789"/>
    </ligand>
</feature>
<dbReference type="InterPro" id="IPR004033">
    <property type="entry name" value="UbiE/COQ5_MeTrFase"/>
</dbReference>
<feature type="binding site" evidence="4">
    <location>
        <begin position="110"/>
        <end position="111"/>
    </location>
    <ligand>
        <name>S-adenosyl-L-methionine</name>
        <dbReference type="ChEBI" id="CHEBI:59789"/>
    </ligand>
</feature>
<dbReference type="UniPathway" id="UPA00079">
    <property type="reaction ID" value="UER00169"/>
</dbReference>
<comment type="pathway">
    <text evidence="4">Quinol/quinone metabolism; menaquinone biosynthesis; menaquinol from 1,4-dihydroxy-2-naphthoate: step 2/2.</text>
</comment>
<dbReference type="Proteomes" id="UP000533598">
    <property type="component" value="Unassembled WGS sequence"/>
</dbReference>
<feature type="binding site" evidence="4">
    <location>
        <position position="70"/>
    </location>
    <ligand>
        <name>S-adenosyl-L-methionine</name>
        <dbReference type="ChEBI" id="CHEBI:59789"/>
    </ligand>
</feature>
<evidence type="ECO:0000256" key="2">
    <source>
        <dbReference type="ARBA" id="ARBA00022679"/>
    </source>
</evidence>
<keyword evidence="4" id="KW-0474">Menaquinone biosynthesis</keyword>
<dbReference type="AlphaFoldDB" id="A0A7W7FTX2"/>
<evidence type="ECO:0000256" key="1">
    <source>
        <dbReference type="ARBA" id="ARBA00022603"/>
    </source>
</evidence>
<dbReference type="PANTHER" id="PTHR43591:SF24">
    <property type="entry name" value="2-METHOXY-6-POLYPRENYL-1,4-BENZOQUINOL METHYLASE, MITOCHONDRIAL"/>
    <property type="match status" value="1"/>
</dbReference>
<accession>A0A7W7FTX2</accession>
<dbReference type="HAMAP" id="MF_01813">
    <property type="entry name" value="MenG_UbiE_methyltr"/>
    <property type="match status" value="1"/>
</dbReference>
<dbReference type="SUPFAM" id="SSF53335">
    <property type="entry name" value="S-adenosyl-L-methionine-dependent methyltransferases"/>
    <property type="match status" value="1"/>
</dbReference>
<dbReference type="GO" id="GO:0032259">
    <property type="term" value="P:methylation"/>
    <property type="evidence" value="ECO:0007669"/>
    <property type="project" value="UniProtKB-KW"/>
</dbReference>
<dbReference type="Gene3D" id="3.40.50.150">
    <property type="entry name" value="Vaccinia Virus protein VP39"/>
    <property type="match status" value="1"/>
</dbReference>
<dbReference type="RefSeq" id="WP_246492542.1">
    <property type="nucleotide sequence ID" value="NZ_JACHMH010000001.1"/>
</dbReference>